<proteinExistence type="predicted"/>
<evidence type="ECO:0000313" key="1">
    <source>
        <dbReference type="EMBL" id="TGJ75364.1"/>
    </source>
</evidence>
<dbReference type="Proteomes" id="UP000297714">
    <property type="component" value="Unassembled WGS sequence"/>
</dbReference>
<reference evidence="1 2" key="1">
    <citation type="submission" date="2019-04" db="EMBL/GenBank/DDBJ databases">
        <authorList>
            <person name="Poehlein A."/>
            <person name="Bengelsdorf F.R."/>
            <person name="Duerre P."/>
            <person name="Daniel R."/>
        </authorList>
    </citation>
    <scope>NUCLEOTIDE SEQUENCE [LARGE SCALE GENOMIC DNA]</scope>
    <source>
        <strain evidence="1 2">BS-1</strain>
    </source>
</reference>
<protein>
    <recommendedName>
        <fullName evidence="3">Phage replication initiation protein</fullName>
    </recommendedName>
</protein>
<name>A0A4Z0XVK2_9FIRM</name>
<organism evidence="1 2">
    <name type="scientific">Caproiciproducens galactitolivorans</name>
    <dbReference type="NCBI Taxonomy" id="642589"/>
    <lineage>
        <taxon>Bacteria</taxon>
        <taxon>Bacillati</taxon>
        <taxon>Bacillota</taxon>
        <taxon>Clostridia</taxon>
        <taxon>Eubacteriales</taxon>
        <taxon>Acutalibacteraceae</taxon>
        <taxon>Caproiciproducens</taxon>
    </lineage>
</organism>
<evidence type="ECO:0000313" key="2">
    <source>
        <dbReference type="Proteomes" id="UP000297714"/>
    </source>
</evidence>
<dbReference type="AlphaFoldDB" id="A0A4Z0XVK2"/>
<dbReference type="EMBL" id="SRMQ01000019">
    <property type="protein sequence ID" value="TGJ75364.1"/>
    <property type="molecule type" value="Genomic_DNA"/>
</dbReference>
<keyword evidence="2" id="KW-1185">Reference proteome</keyword>
<gene>
    <name evidence="1" type="ORF">CAGA_24620</name>
</gene>
<accession>A0A4Z0XVK2</accession>
<evidence type="ECO:0008006" key="3">
    <source>
        <dbReference type="Google" id="ProtNLM"/>
    </source>
</evidence>
<sequence>MAEKRMFAKSIIDTDAFLSMPLSAQALYFHLCMRADDDGFVSNPRKIQRMICCSDDDLKLLIAKRYILVFDSGVIVIKHWRIHNYIRKDTYKETLYLEEKSSLFLKPDGAYTDHPLFEPSRTRDEHVNEPLTQYRLDKNRLDKDSIESSASAAPSHRSAFKPPTVEEVRAYCQERKNQVDPERFVDFYSAKGWMIGKNKVKDWKACVRTWEKREKEGNNRKSESAHKPTYDIEKYEKSGVFDDFGNLGKS</sequence>
<dbReference type="RefSeq" id="WP_243113040.1">
    <property type="nucleotide sequence ID" value="NZ_SRMQ01000019.1"/>
</dbReference>
<comment type="caution">
    <text evidence="1">The sequence shown here is derived from an EMBL/GenBank/DDBJ whole genome shotgun (WGS) entry which is preliminary data.</text>
</comment>